<feature type="domain" description="N-acetyltransferase" evidence="3">
    <location>
        <begin position="2"/>
        <end position="147"/>
    </location>
</feature>
<gene>
    <name evidence="4" type="ORF">AS180_17545</name>
</gene>
<accession>A0A0V8JHW6</accession>
<keyword evidence="5" id="KW-1185">Reference proteome</keyword>
<reference evidence="4 5" key="1">
    <citation type="submission" date="2015-11" db="EMBL/GenBank/DDBJ databases">
        <title>Bacillus caseinolyticus sp nov.</title>
        <authorList>
            <person name="Dastager S.G."/>
            <person name="Mawlankar R."/>
        </authorList>
    </citation>
    <scope>NUCLEOTIDE SEQUENCE [LARGE SCALE GENOMIC DNA]</scope>
    <source>
        <strain evidence="4 5">SGD-V-76</strain>
    </source>
</reference>
<keyword evidence="1" id="KW-0808">Transferase</keyword>
<evidence type="ECO:0000313" key="5">
    <source>
        <dbReference type="Proteomes" id="UP000053681"/>
    </source>
</evidence>
<dbReference type="AlphaFoldDB" id="A0A0V8JHW6"/>
<name>A0A0V8JHW6_9BACI</name>
<proteinExistence type="predicted"/>
<dbReference type="PROSITE" id="PS51186">
    <property type="entry name" value="GNAT"/>
    <property type="match status" value="1"/>
</dbReference>
<dbReference type="SUPFAM" id="SSF55729">
    <property type="entry name" value="Acyl-CoA N-acyltransferases (Nat)"/>
    <property type="match status" value="1"/>
</dbReference>
<dbReference type="EMBL" id="LNQP01000074">
    <property type="protein sequence ID" value="KSU86627.1"/>
    <property type="molecule type" value="Genomic_DNA"/>
</dbReference>
<dbReference type="Gene3D" id="3.40.630.30">
    <property type="match status" value="1"/>
</dbReference>
<evidence type="ECO:0000256" key="2">
    <source>
        <dbReference type="ARBA" id="ARBA00023315"/>
    </source>
</evidence>
<dbReference type="Proteomes" id="UP000053681">
    <property type="component" value="Unassembled WGS sequence"/>
</dbReference>
<evidence type="ECO:0000313" key="4">
    <source>
        <dbReference type="EMBL" id="KSU86627.1"/>
    </source>
</evidence>
<dbReference type="Pfam" id="PF00583">
    <property type="entry name" value="Acetyltransf_1"/>
    <property type="match status" value="1"/>
</dbReference>
<dbReference type="PANTHER" id="PTHR10545">
    <property type="entry name" value="DIAMINE N-ACETYLTRANSFERASE"/>
    <property type="match status" value="1"/>
</dbReference>
<dbReference type="InterPro" id="IPR016181">
    <property type="entry name" value="Acyl_CoA_acyltransferase"/>
</dbReference>
<dbReference type="RefSeq" id="WP_025909982.1">
    <property type="nucleotide sequence ID" value="NZ_KQ758689.1"/>
</dbReference>
<keyword evidence="2" id="KW-0012">Acyltransferase</keyword>
<dbReference type="GeneID" id="93682873"/>
<organism evidence="4 5">
    <name type="scientific">Priestia veravalensis</name>
    <dbReference type="NCBI Taxonomy" id="1414648"/>
    <lineage>
        <taxon>Bacteria</taxon>
        <taxon>Bacillati</taxon>
        <taxon>Bacillota</taxon>
        <taxon>Bacilli</taxon>
        <taxon>Bacillales</taxon>
        <taxon>Bacillaceae</taxon>
        <taxon>Priestia</taxon>
    </lineage>
</organism>
<protein>
    <recommendedName>
        <fullName evidence="3">N-acetyltransferase domain-containing protein</fullName>
    </recommendedName>
</protein>
<dbReference type="GO" id="GO:0008080">
    <property type="term" value="F:N-acetyltransferase activity"/>
    <property type="evidence" value="ECO:0007669"/>
    <property type="project" value="UniProtKB-ARBA"/>
</dbReference>
<dbReference type="CDD" id="cd04301">
    <property type="entry name" value="NAT_SF"/>
    <property type="match status" value="1"/>
</dbReference>
<evidence type="ECO:0000256" key="1">
    <source>
        <dbReference type="ARBA" id="ARBA00022679"/>
    </source>
</evidence>
<comment type="caution">
    <text evidence="4">The sequence shown here is derived from an EMBL/GenBank/DDBJ whole genome shotgun (WGS) entry which is preliminary data.</text>
</comment>
<dbReference type="InterPro" id="IPR000182">
    <property type="entry name" value="GNAT_dom"/>
</dbReference>
<evidence type="ECO:0000259" key="3">
    <source>
        <dbReference type="PROSITE" id="PS51186"/>
    </source>
</evidence>
<sequence>MVVIRCAVEKDVERLATLMKEYIVDFYHQPEPPRKEIVSHLELLLADSSKGVQYVAEEQNRLLGFATIYVTFSTLKLKRTAILNDLYVLPMNRGNKVGEKLFQACETYVKENDLVGLSWETAVDNEVAQNFYEKMGGEKSRWLHYEK</sequence>
<dbReference type="PANTHER" id="PTHR10545:SF29">
    <property type="entry name" value="GH14572P-RELATED"/>
    <property type="match status" value="1"/>
</dbReference>
<dbReference type="InterPro" id="IPR051016">
    <property type="entry name" value="Diverse_Substrate_AcTransf"/>
</dbReference>